<reference evidence="1" key="1">
    <citation type="journal article" date="2019" name="bioRxiv">
        <title>The Genome of the Zebra Mussel, Dreissena polymorpha: A Resource for Invasive Species Research.</title>
        <authorList>
            <person name="McCartney M.A."/>
            <person name="Auch B."/>
            <person name="Kono T."/>
            <person name="Mallez S."/>
            <person name="Zhang Y."/>
            <person name="Obille A."/>
            <person name="Becker A."/>
            <person name="Abrahante J.E."/>
            <person name="Garbe J."/>
            <person name="Badalamenti J.P."/>
            <person name="Herman A."/>
            <person name="Mangelson H."/>
            <person name="Liachko I."/>
            <person name="Sullivan S."/>
            <person name="Sone E.D."/>
            <person name="Koren S."/>
            <person name="Silverstein K.A.T."/>
            <person name="Beckman K.B."/>
            <person name="Gohl D.M."/>
        </authorList>
    </citation>
    <scope>NUCLEOTIDE SEQUENCE</scope>
    <source>
        <strain evidence="1">Duluth1</strain>
        <tissue evidence="1">Whole animal</tissue>
    </source>
</reference>
<name>A0A9D4BMM2_DREPO</name>
<dbReference type="Gene3D" id="3.40.50.300">
    <property type="entry name" value="P-loop containing nucleotide triphosphate hydrolases"/>
    <property type="match status" value="1"/>
</dbReference>
<dbReference type="GO" id="GO:0006044">
    <property type="term" value="P:N-acetylglucosamine metabolic process"/>
    <property type="evidence" value="ECO:0007669"/>
    <property type="project" value="TreeGrafter"/>
</dbReference>
<evidence type="ECO:0000313" key="1">
    <source>
        <dbReference type="EMBL" id="KAH3709471.1"/>
    </source>
</evidence>
<dbReference type="PANTHER" id="PTHR10704:SF44">
    <property type="entry name" value="LD35051P-RELATED"/>
    <property type="match status" value="1"/>
</dbReference>
<dbReference type="InterPro" id="IPR051135">
    <property type="entry name" value="Gal/GlcNAc/GalNAc_ST"/>
</dbReference>
<dbReference type="GO" id="GO:0006790">
    <property type="term" value="P:sulfur compound metabolic process"/>
    <property type="evidence" value="ECO:0007669"/>
    <property type="project" value="TreeGrafter"/>
</dbReference>
<dbReference type="InterPro" id="IPR027417">
    <property type="entry name" value="P-loop_NTPase"/>
</dbReference>
<evidence type="ECO:0008006" key="3">
    <source>
        <dbReference type="Google" id="ProtNLM"/>
    </source>
</evidence>
<dbReference type="Proteomes" id="UP000828390">
    <property type="component" value="Unassembled WGS sequence"/>
</dbReference>
<dbReference type="Pfam" id="PF13469">
    <property type="entry name" value="Sulfotransfer_3"/>
    <property type="match status" value="1"/>
</dbReference>
<dbReference type="AlphaFoldDB" id="A0A9D4BMM2"/>
<protein>
    <recommendedName>
        <fullName evidence="3">Sulfotransferase</fullName>
    </recommendedName>
</protein>
<sequence>MRSGSSLTGDILQQANGAFYVYEPFHMLQYAMEANNSTILDLTNGSKRFPPYDFAEEAVQELYDWLTCDVISLPTMALKDGFMNIGLKSRIFPLCLTEKIKTLNESDAIKMCAKQLQTVCTESSFRIVKTIRLEMSSVTHLLGMFPNLKIVHLVRDPRATLVSQAYVGMCSGKHGGMLQCANNLCKRVENDILEKERIMSELPGRIFPVVYEDIAREPIETAKKLFDFIGADFTEEAKEYIFNITKAGQEDNCAICTTRSNSTKHIDAWKTEMKTTLLNVVQERCNYVLRRYNYTILPYES</sequence>
<keyword evidence="2" id="KW-1185">Reference proteome</keyword>
<gene>
    <name evidence="1" type="ORF">DPMN_068934</name>
</gene>
<evidence type="ECO:0000313" key="2">
    <source>
        <dbReference type="Proteomes" id="UP000828390"/>
    </source>
</evidence>
<reference evidence="1" key="2">
    <citation type="submission" date="2020-11" db="EMBL/GenBank/DDBJ databases">
        <authorList>
            <person name="McCartney M.A."/>
            <person name="Auch B."/>
            <person name="Kono T."/>
            <person name="Mallez S."/>
            <person name="Becker A."/>
            <person name="Gohl D.M."/>
            <person name="Silverstein K.A.T."/>
            <person name="Koren S."/>
            <person name="Bechman K.B."/>
            <person name="Herman A."/>
            <person name="Abrahante J.E."/>
            <person name="Garbe J."/>
        </authorList>
    </citation>
    <scope>NUCLEOTIDE SEQUENCE</scope>
    <source>
        <strain evidence="1">Duluth1</strain>
        <tissue evidence="1">Whole animal</tissue>
    </source>
</reference>
<dbReference type="GO" id="GO:0001517">
    <property type="term" value="F:N-acetylglucosamine 6-O-sulfotransferase activity"/>
    <property type="evidence" value="ECO:0007669"/>
    <property type="project" value="TreeGrafter"/>
</dbReference>
<dbReference type="EMBL" id="JAIWYP010000014">
    <property type="protein sequence ID" value="KAH3709471.1"/>
    <property type="molecule type" value="Genomic_DNA"/>
</dbReference>
<dbReference type="OrthoDB" id="5987729at2759"/>
<comment type="caution">
    <text evidence="1">The sequence shown here is derived from an EMBL/GenBank/DDBJ whole genome shotgun (WGS) entry which is preliminary data.</text>
</comment>
<accession>A0A9D4BMM2</accession>
<proteinExistence type="predicted"/>
<dbReference type="SUPFAM" id="SSF52540">
    <property type="entry name" value="P-loop containing nucleoside triphosphate hydrolases"/>
    <property type="match status" value="1"/>
</dbReference>
<organism evidence="1 2">
    <name type="scientific">Dreissena polymorpha</name>
    <name type="common">Zebra mussel</name>
    <name type="synonym">Mytilus polymorpha</name>
    <dbReference type="NCBI Taxonomy" id="45954"/>
    <lineage>
        <taxon>Eukaryota</taxon>
        <taxon>Metazoa</taxon>
        <taxon>Spiralia</taxon>
        <taxon>Lophotrochozoa</taxon>
        <taxon>Mollusca</taxon>
        <taxon>Bivalvia</taxon>
        <taxon>Autobranchia</taxon>
        <taxon>Heteroconchia</taxon>
        <taxon>Euheterodonta</taxon>
        <taxon>Imparidentia</taxon>
        <taxon>Neoheterodontei</taxon>
        <taxon>Myida</taxon>
        <taxon>Dreissenoidea</taxon>
        <taxon>Dreissenidae</taxon>
        <taxon>Dreissena</taxon>
    </lineage>
</organism>
<dbReference type="PANTHER" id="PTHR10704">
    <property type="entry name" value="CARBOHYDRATE SULFOTRANSFERASE"/>
    <property type="match status" value="1"/>
</dbReference>